<keyword evidence="4" id="KW-0769">Symport</keyword>
<feature type="transmembrane region" description="Helical" evidence="7">
    <location>
        <begin position="323"/>
        <end position="340"/>
    </location>
</feature>
<comment type="subcellular location">
    <subcellularLocation>
        <location evidence="1">Membrane</location>
        <topology evidence="1">Multi-pass membrane protein</topology>
    </subcellularLocation>
</comment>
<keyword evidence="3 7" id="KW-0812">Transmembrane</keyword>
<reference evidence="9 10" key="1">
    <citation type="submission" date="2024-05" db="EMBL/GenBank/DDBJ databases">
        <authorList>
            <person name="Wallberg A."/>
        </authorList>
    </citation>
    <scope>NUCLEOTIDE SEQUENCE [LARGE SCALE GENOMIC DNA]</scope>
</reference>
<gene>
    <name evidence="9" type="ORF">MNOR_LOCUS32813</name>
</gene>
<dbReference type="FunFam" id="1.20.1250.20:FF:000003">
    <property type="entry name" value="Solute carrier family 17 member 3"/>
    <property type="match status" value="1"/>
</dbReference>
<protein>
    <recommendedName>
        <fullName evidence="8">Major facilitator superfamily (MFS) profile domain-containing protein</fullName>
    </recommendedName>
</protein>
<dbReference type="InterPro" id="IPR036259">
    <property type="entry name" value="MFS_trans_sf"/>
</dbReference>
<evidence type="ECO:0000256" key="4">
    <source>
        <dbReference type="ARBA" id="ARBA00022847"/>
    </source>
</evidence>
<feature type="transmembrane region" description="Helical" evidence="7">
    <location>
        <begin position="419"/>
        <end position="439"/>
    </location>
</feature>
<evidence type="ECO:0000256" key="3">
    <source>
        <dbReference type="ARBA" id="ARBA00022692"/>
    </source>
</evidence>
<evidence type="ECO:0000256" key="2">
    <source>
        <dbReference type="ARBA" id="ARBA00022448"/>
    </source>
</evidence>
<feature type="transmembrane region" description="Helical" evidence="7">
    <location>
        <begin position="285"/>
        <end position="303"/>
    </location>
</feature>
<keyword evidence="2" id="KW-0813">Transport</keyword>
<evidence type="ECO:0000256" key="1">
    <source>
        <dbReference type="ARBA" id="ARBA00004141"/>
    </source>
</evidence>
<keyword evidence="10" id="KW-1185">Reference proteome</keyword>
<dbReference type="PANTHER" id="PTHR11662">
    <property type="entry name" value="SOLUTE CARRIER FAMILY 17"/>
    <property type="match status" value="1"/>
</dbReference>
<sequence>MAPTNLCGCLPARVALALLCSSGVIALYMVRVNLSVAIVAMVHVPSTKNVTRDKLCINNREELPSMDMIQGASNSSFEIMSSGLQEGQIPEKIIMTSTEKGSILGAFFYGYVTTGIIGGRMAELYGTKQVFGISMLMGAILTFLTPLAAKTHYAFFTAVRILMGMFQGVLFPAMHSLISRWIPPLERPRFISFVYISNCVGVVITLPLCGVIIDAVGWEWAFYAPGIVSVMWVVMWALLMYDTPQQHPRISQAELMYITDKLTQQSGRGTKPARIPWKKIMSCKGLWAMAIAHAGNMYGLNLLSTQLPSFMDGVLGLSIKKNAIFSSIPFLCQFIGGNCWSWVGDMLNTKGILSIYVSRRLFSAIGMVGNGIVLAIVGFVGCNEILVVFLLALGTFCMGATASGYGVNDLDLAPNFAGTLKGLINSFGFGFAMLAPVVVGALTPDQTPQQWQVAFLSTSGLLILWRHYLPDLC</sequence>
<evidence type="ECO:0000259" key="8">
    <source>
        <dbReference type="PROSITE" id="PS50850"/>
    </source>
</evidence>
<keyword evidence="5 7" id="KW-1133">Transmembrane helix</keyword>
<dbReference type="PANTHER" id="PTHR11662:SF399">
    <property type="entry name" value="FI19708P1-RELATED"/>
    <property type="match status" value="1"/>
</dbReference>
<keyword evidence="6 7" id="KW-0472">Membrane</keyword>
<feature type="transmembrane region" description="Helical" evidence="7">
    <location>
        <begin position="361"/>
        <end position="380"/>
    </location>
</feature>
<dbReference type="AlphaFoldDB" id="A0AAV2S6A3"/>
<dbReference type="InterPro" id="IPR011701">
    <property type="entry name" value="MFS"/>
</dbReference>
<dbReference type="Pfam" id="PF07690">
    <property type="entry name" value="MFS_1"/>
    <property type="match status" value="1"/>
</dbReference>
<evidence type="ECO:0000313" key="9">
    <source>
        <dbReference type="EMBL" id="CAL4162241.1"/>
    </source>
</evidence>
<dbReference type="PROSITE" id="PS50850">
    <property type="entry name" value="MFS"/>
    <property type="match status" value="1"/>
</dbReference>
<feature type="transmembrane region" description="Helical" evidence="7">
    <location>
        <begin position="386"/>
        <end position="407"/>
    </location>
</feature>
<feature type="transmembrane region" description="Helical" evidence="7">
    <location>
        <begin position="130"/>
        <end position="149"/>
    </location>
</feature>
<proteinExistence type="predicted"/>
<evidence type="ECO:0000256" key="5">
    <source>
        <dbReference type="ARBA" id="ARBA00022989"/>
    </source>
</evidence>
<accession>A0AAV2S6A3</accession>
<feature type="domain" description="Major facilitator superfamily (MFS) profile" evidence="8">
    <location>
        <begin position="21"/>
        <end position="473"/>
    </location>
</feature>
<feature type="transmembrane region" description="Helical" evidence="7">
    <location>
        <begin position="222"/>
        <end position="241"/>
    </location>
</feature>
<evidence type="ECO:0000256" key="7">
    <source>
        <dbReference type="SAM" id="Phobius"/>
    </source>
</evidence>
<feature type="transmembrane region" description="Helical" evidence="7">
    <location>
        <begin position="190"/>
        <end position="216"/>
    </location>
</feature>
<evidence type="ECO:0000256" key="6">
    <source>
        <dbReference type="ARBA" id="ARBA00023136"/>
    </source>
</evidence>
<evidence type="ECO:0000313" key="10">
    <source>
        <dbReference type="Proteomes" id="UP001497623"/>
    </source>
</evidence>
<dbReference type="EMBL" id="CAXKWB010045453">
    <property type="protein sequence ID" value="CAL4162241.1"/>
    <property type="molecule type" value="Genomic_DNA"/>
</dbReference>
<organism evidence="9 10">
    <name type="scientific">Meganyctiphanes norvegica</name>
    <name type="common">Northern krill</name>
    <name type="synonym">Thysanopoda norvegica</name>
    <dbReference type="NCBI Taxonomy" id="48144"/>
    <lineage>
        <taxon>Eukaryota</taxon>
        <taxon>Metazoa</taxon>
        <taxon>Ecdysozoa</taxon>
        <taxon>Arthropoda</taxon>
        <taxon>Crustacea</taxon>
        <taxon>Multicrustacea</taxon>
        <taxon>Malacostraca</taxon>
        <taxon>Eumalacostraca</taxon>
        <taxon>Eucarida</taxon>
        <taxon>Euphausiacea</taxon>
        <taxon>Euphausiidae</taxon>
        <taxon>Meganyctiphanes</taxon>
    </lineage>
</organism>
<dbReference type="Proteomes" id="UP001497623">
    <property type="component" value="Unassembled WGS sequence"/>
</dbReference>
<feature type="transmembrane region" description="Helical" evidence="7">
    <location>
        <begin position="155"/>
        <end position="178"/>
    </location>
</feature>
<dbReference type="SUPFAM" id="SSF103473">
    <property type="entry name" value="MFS general substrate transporter"/>
    <property type="match status" value="1"/>
</dbReference>
<comment type="caution">
    <text evidence="9">The sequence shown here is derived from an EMBL/GenBank/DDBJ whole genome shotgun (WGS) entry which is preliminary data.</text>
</comment>
<name>A0AAV2S6A3_MEGNR</name>
<dbReference type="GO" id="GO:0016020">
    <property type="term" value="C:membrane"/>
    <property type="evidence" value="ECO:0007669"/>
    <property type="project" value="UniProtKB-SubCell"/>
</dbReference>
<dbReference type="GO" id="GO:0015293">
    <property type="term" value="F:symporter activity"/>
    <property type="evidence" value="ECO:0007669"/>
    <property type="project" value="UniProtKB-KW"/>
</dbReference>
<feature type="transmembrane region" description="Helical" evidence="7">
    <location>
        <begin position="12"/>
        <end position="30"/>
    </location>
</feature>
<dbReference type="Gene3D" id="1.20.1250.20">
    <property type="entry name" value="MFS general substrate transporter like domains"/>
    <property type="match status" value="2"/>
</dbReference>
<dbReference type="InterPro" id="IPR020846">
    <property type="entry name" value="MFS_dom"/>
</dbReference>
<dbReference type="InterPro" id="IPR050382">
    <property type="entry name" value="MFS_Na/Anion_cotransporter"/>
</dbReference>
<dbReference type="GO" id="GO:0006820">
    <property type="term" value="P:monoatomic anion transport"/>
    <property type="evidence" value="ECO:0007669"/>
    <property type="project" value="TreeGrafter"/>
</dbReference>